<feature type="transmembrane region" description="Helical" evidence="2">
    <location>
        <begin position="158"/>
        <end position="177"/>
    </location>
</feature>
<evidence type="ECO:0000313" key="3">
    <source>
        <dbReference type="EMBL" id="AJE48965.1"/>
    </source>
</evidence>
<dbReference type="RefSeq" id="WP_052453498.1">
    <property type="nucleotide sequence ID" value="NZ_CP004393.1"/>
</dbReference>
<evidence type="ECO:0000313" key="4">
    <source>
        <dbReference type="Proteomes" id="UP000031521"/>
    </source>
</evidence>
<feature type="compositionally biased region" description="Basic and acidic residues" evidence="1">
    <location>
        <begin position="684"/>
        <end position="697"/>
    </location>
</feature>
<accession>A0A0B5E6B4</accession>
<keyword evidence="2" id="KW-1133">Transmembrane helix</keyword>
<feature type="region of interest" description="Disordered" evidence="1">
    <location>
        <begin position="638"/>
        <end position="814"/>
    </location>
</feature>
<dbReference type="Pfam" id="PF13779">
    <property type="entry name" value="DUF4175"/>
    <property type="match status" value="1"/>
</dbReference>
<gene>
    <name evidence="3" type="ORF">P73_4250</name>
</gene>
<dbReference type="EMBL" id="CP004393">
    <property type="protein sequence ID" value="AJE48965.1"/>
    <property type="molecule type" value="Genomic_DNA"/>
</dbReference>
<name>A0A0B5E6B4_9RHOB</name>
<sequence length="848" mass="93621">MAFDRKLDQDLTRSLARRVRTALRATWAGLLFERAGQALWPFFSLLCFFTGLALLGVHDLFPTSLRMGLLIGAGVVLLVAFALGLRRFRLPGKGLALARVDARLPGRPLQALSDAPLAGAGDPASESLWAAHRRRMIDRLVAVRAVAPMLRLAPRDPFALRLVALTTLGMGLVFGSFDRARTAGDLGTGGPEIAMGPIWEGWVRPPSYSGKPTLYLGDLGEGFEVPKGADVTVRFYGEDGVLTLRETVSGETPSEARDFPIRQEGEIEIDGPTGRLWNVALQPDRPPEAELVDAMTRAPSGEMRQNFRLSDDFGVARAVLTITRDPEAVEARYGYQLPPEDRPAVEVPVALPQTGNRGEIEGMIAENLAEHPFAGLPVQISLTAWDEAGQASEEALGEGILPTRRFFDPLAAAIVDVRRELLWNRENATRAAQVLRAATVDPNEVFDNMNDFFRLRGTVDQIETREGALTDEQLDQIAQELWEIAVELEDGELKEALARLHRAQERLSEAMRDGATPEEIARLMEELREATRDYMQQLAEQQGEQEDGTDQPDQGEQGQEITQDQLQELMDRIQELMEQGRMAEAQQLLDMLAEMLENMRVTQGQGQGQGNQQMQGLQDMLRDQQELNDDTFSDLQEQFGQQQGGQQGQDQGQQQGQQQGQDGQGGEPGGRQQGQGGGPDEGTLAERQRALRNELNRQRQQMPGGGTGGDENTLGGALDRADRAMDEAEDRLAEGDLSGALDNQAEAMEALREGMRQLGEQQAENQQDQQDGQPGQDGGNNGADPARRDPLGRSAGDTGRFGSDEELYEGEDVYRRAEELLDEIRRRSAEQERSAEERDYLNRLLDRF</sequence>
<feature type="compositionally biased region" description="Gly residues" evidence="1">
    <location>
        <begin position="662"/>
        <end position="680"/>
    </location>
</feature>
<feature type="compositionally biased region" description="Basic and acidic residues" evidence="1">
    <location>
        <begin position="719"/>
        <end position="734"/>
    </location>
</feature>
<feature type="region of interest" description="Disordered" evidence="1">
    <location>
        <begin position="539"/>
        <end position="559"/>
    </location>
</feature>
<proteinExistence type="predicted"/>
<dbReference type="Proteomes" id="UP000031521">
    <property type="component" value="Chromosome"/>
</dbReference>
<feature type="compositionally biased region" description="Low complexity" evidence="1">
    <location>
        <begin position="648"/>
        <end position="661"/>
    </location>
</feature>
<dbReference type="AlphaFoldDB" id="A0A0B5E6B4"/>
<feature type="compositionally biased region" description="Low complexity" evidence="1">
    <location>
        <begin position="759"/>
        <end position="774"/>
    </location>
</feature>
<evidence type="ECO:0000256" key="1">
    <source>
        <dbReference type="SAM" id="MobiDB-lite"/>
    </source>
</evidence>
<evidence type="ECO:0008006" key="5">
    <source>
        <dbReference type="Google" id="ProtNLM"/>
    </source>
</evidence>
<feature type="transmembrane region" description="Helical" evidence="2">
    <location>
        <begin position="64"/>
        <end position="85"/>
    </location>
</feature>
<dbReference type="STRING" id="1208324.P73_4250"/>
<feature type="transmembrane region" description="Helical" evidence="2">
    <location>
        <begin position="38"/>
        <end position="58"/>
    </location>
</feature>
<dbReference type="KEGG" id="cid:P73_4250"/>
<evidence type="ECO:0000256" key="2">
    <source>
        <dbReference type="SAM" id="Phobius"/>
    </source>
</evidence>
<reference evidence="3 4" key="1">
    <citation type="journal article" date="2014" name="Int. J. Syst. Evol. Microbiol.">
        <title>Celeribacter indicus sp. nov., a polycyclic aromatic hydrocarbon-degrading bacterium from deep-sea sediment and reclassification of Huaishuia halophila as Celeribacter halophilus comb. nov.</title>
        <authorList>
            <person name="Lai Q."/>
            <person name="Cao J."/>
            <person name="Yuan J."/>
            <person name="Li F."/>
            <person name="Shao Z."/>
        </authorList>
    </citation>
    <scope>NUCLEOTIDE SEQUENCE [LARGE SCALE GENOMIC DNA]</scope>
    <source>
        <strain evidence="3">P73</strain>
    </source>
</reference>
<protein>
    <recommendedName>
        <fullName evidence="5">ATPase</fullName>
    </recommendedName>
</protein>
<keyword evidence="4" id="KW-1185">Reference proteome</keyword>
<organism evidence="3 4">
    <name type="scientific">Celeribacter indicus</name>
    <dbReference type="NCBI Taxonomy" id="1208324"/>
    <lineage>
        <taxon>Bacteria</taxon>
        <taxon>Pseudomonadati</taxon>
        <taxon>Pseudomonadota</taxon>
        <taxon>Alphaproteobacteria</taxon>
        <taxon>Rhodobacterales</taxon>
        <taxon>Roseobacteraceae</taxon>
        <taxon>Celeribacter</taxon>
    </lineage>
</organism>
<keyword evidence="2" id="KW-0472">Membrane</keyword>
<keyword evidence="2" id="KW-0812">Transmembrane</keyword>
<dbReference type="OrthoDB" id="8477685at2"/>
<dbReference type="InterPro" id="IPR012683">
    <property type="entry name" value="CHP02302_TM"/>
</dbReference>
<dbReference type="HOGENOM" id="CLU_015405_0_0_5"/>